<dbReference type="Proteomes" id="UP001500736">
    <property type="component" value="Unassembled WGS sequence"/>
</dbReference>
<evidence type="ECO:0000256" key="2">
    <source>
        <dbReference type="SAM" id="SignalP"/>
    </source>
</evidence>
<evidence type="ECO:0008006" key="5">
    <source>
        <dbReference type="Google" id="ProtNLM"/>
    </source>
</evidence>
<keyword evidence="2" id="KW-0732">Signal</keyword>
<accession>A0ABP3UYB5</accession>
<dbReference type="EMBL" id="BAAAGF010000003">
    <property type="protein sequence ID" value="GAA0744847.1"/>
    <property type="molecule type" value="Genomic_DNA"/>
</dbReference>
<dbReference type="RefSeq" id="WP_131506602.1">
    <property type="nucleotide sequence ID" value="NZ_BAAAGF010000003.1"/>
</dbReference>
<dbReference type="SMART" id="SM00028">
    <property type="entry name" value="TPR"/>
    <property type="match status" value="5"/>
</dbReference>
<dbReference type="InterPro" id="IPR019734">
    <property type="entry name" value="TPR_rpt"/>
</dbReference>
<evidence type="ECO:0000256" key="1">
    <source>
        <dbReference type="PROSITE-ProRule" id="PRU00339"/>
    </source>
</evidence>
<feature type="repeat" description="TPR" evidence="1">
    <location>
        <begin position="227"/>
        <end position="260"/>
    </location>
</feature>
<name>A0ABP3UYB5_9FLAO</name>
<feature type="signal peptide" evidence="2">
    <location>
        <begin position="1"/>
        <end position="19"/>
    </location>
</feature>
<dbReference type="PROSITE" id="PS50293">
    <property type="entry name" value="TPR_REGION"/>
    <property type="match status" value="1"/>
</dbReference>
<keyword evidence="1" id="KW-0802">TPR repeat</keyword>
<proteinExistence type="predicted"/>
<feature type="repeat" description="TPR" evidence="1">
    <location>
        <begin position="295"/>
        <end position="328"/>
    </location>
</feature>
<organism evidence="3 4">
    <name type="scientific">Gaetbulibacter jejuensis</name>
    <dbReference type="NCBI Taxonomy" id="584607"/>
    <lineage>
        <taxon>Bacteria</taxon>
        <taxon>Pseudomonadati</taxon>
        <taxon>Bacteroidota</taxon>
        <taxon>Flavobacteriia</taxon>
        <taxon>Flavobacteriales</taxon>
        <taxon>Flavobacteriaceae</taxon>
        <taxon>Gaetbulibacter</taxon>
    </lineage>
</organism>
<comment type="caution">
    <text evidence="3">The sequence shown here is derived from an EMBL/GenBank/DDBJ whole genome shotgun (WGS) entry which is preliminary data.</text>
</comment>
<keyword evidence="4" id="KW-1185">Reference proteome</keyword>
<dbReference type="PROSITE" id="PS50005">
    <property type="entry name" value="TPR"/>
    <property type="match status" value="2"/>
</dbReference>
<feature type="chain" id="PRO_5045985363" description="Tetratricopeptide repeat protein" evidence="2">
    <location>
        <begin position="20"/>
        <end position="425"/>
    </location>
</feature>
<dbReference type="Pfam" id="PF14559">
    <property type="entry name" value="TPR_19"/>
    <property type="match status" value="1"/>
</dbReference>
<gene>
    <name evidence="3" type="ORF">GCM10009431_19270</name>
</gene>
<dbReference type="PANTHER" id="PTHR12558:SF13">
    <property type="entry name" value="CELL DIVISION CYCLE PROTEIN 27 HOMOLOG"/>
    <property type="match status" value="1"/>
</dbReference>
<evidence type="ECO:0000313" key="3">
    <source>
        <dbReference type="EMBL" id="GAA0744847.1"/>
    </source>
</evidence>
<dbReference type="Gene3D" id="1.25.40.10">
    <property type="entry name" value="Tetratricopeptide repeat domain"/>
    <property type="match status" value="2"/>
</dbReference>
<reference evidence="4" key="1">
    <citation type="journal article" date="2019" name="Int. J. Syst. Evol. Microbiol.">
        <title>The Global Catalogue of Microorganisms (GCM) 10K type strain sequencing project: providing services to taxonomists for standard genome sequencing and annotation.</title>
        <authorList>
            <consortium name="The Broad Institute Genomics Platform"/>
            <consortium name="The Broad Institute Genome Sequencing Center for Infectious Disease"/>
            <person name="Wu L."/>
            <person name="Ma J."/>
        </authorList>
    </citation>
    <scope>NUCLEOTIDE SEQUENCE [LARGE SCALE GENOMIC DNA]</scope>
    <source>
        <strain evidence="4">JCM 15976</strain>
    </source>
</reference>
<dbReference type="InterPro" id="IPR011990">
    <property type="entry name" value="TPR-like_helical_dom_sf"/>
</dbReference>
<protein>
    <recommendedName>
        <fullName evidence="5">Tetratricopeptide repeat protein</fullName>
    </recommendedName>
</protein>
<dbReference type="PANTHER" id="PTHR12558">
    <property type="entry name" value="CELL DIVISION CYCLE 16,23,27"/>
    <property type="match status" value="1"/>
</dbReference>
<dbReference type="SUPFAM" id="SSF48452">
    <property type="entry name" value="TPR-like"/>
    <property type="match status" value="2"/>
</dbReference>
<evidence type="ECO:0000313" key="4">
    <source>
        <dbReference type="Proteomes" id="UP001500736"/>
    </source>
</evidence>
<sequence length="425" mass="46668">MKKQIVVALALLLGSFTYAQKDEIKAAEKAIKSGNYADAKSAINSAEALIANADDKTKAKFYFIKGQALYANGNSSDADMDAAIESFDMVKTIEEQSGKSKYSGDVDEIKQSMLSKFLSAANSALEKKDYISSSKGFEKAYKMSPKDTLYLYYAASTAVTANDYETSLKYYEELRDLGYSGVETRYVAVNKETNEEETFDTATLRDISVRAGSHIKPGVKKTESKSAEIIKNIALIYVNNGDNEKAATAIKDARKENPDDLSLLLTAANVQLKMGNKEEFKKLIEEATLKDPDNAELQYNLGVIAADAGDIDAAKKYYSKALALNPGYVDANNNMAVAILGEEQSIIEEMNSLGSSAADNKRYDELKEARLSIYKEAVPYLEATLKLKPKNIDAAKTLMQIYSAIDNTVKFKEMKALVEKLESGN</sequence>